<name>A0A4Z2HLU6_9TELE</name>
<dbReference type="EMBL" id="SRLO01000214">
    <property type="protein sequence ID" value="TNN66727.1"/>
    <property type="molecule type" value="Genomic_DNA"/>
</dbReference>
<gene>
    <name evidence="1" type="ORF">EYF80_022969</name>
</gene>
<accession>A0A4Z2HLU6</accession>
<comment type="caution">
    <text evidence="1">The sequence shown here is derived from an EMBL/GenBank/DDBJ whole genome shotgun (WGS) entry which is preliminary data.</text>
</comment>
<keyword evidence="2" id="KW-1185">Reference proteome</keyword>
<evidence type="ECO:0000313" key="1">
    <source>
        <dbReference type="EMBL" id="TNN66727.1"/>
    </source>
</evidence>
<dbReference type="Proteomes" id="UP000314294">
    <property type="component" value="Unassembled WGS sequence"/>
</dbReference>
<dbReference type="AlphaFoldDB" id="A0A4Z2HLU6"/>
<evidence type="ECO:0000313" key="2">
    <source>
        <dbReference type="Proteomes" id="UP000314294"/>
    </source>
</evidence>
<reference evidence="1 2" key="1">
    <citation type="submission" date="2019-03" db="EMBL/GenBank/DDBJ databases">
        <title>First draft genome of Liparis tanakae, snailfish: a comprehensive survey of snailfish specific genes.</title>
        <authorList>
            <person name="Kim W."/>
            <person name="Song I."/>
            <person name="Jeong J.-H."/>
            <person name="Kim D."/>
            <person name="Kim S."/>
            <person name="Ryu S."/>
            <person name="Song J.Y."/>
            <person name="Lee S.K."/>
        </authorList>
    </citation>
    <scope>NUCLEOTIDE SEQUENCE [LARGE SCALE GENOMIC DNA]</scope>
    <source>
        <tissue evidence="1">Muscle</tissue>
    </source>
</reference>
<proteinExistence type="predicted"/>
<sequence length="109" mass="11849">MRPPGGSDAGWVAAPSSLRDSAVFGSVFKPVKEKFLPRNDLSPRHYGTSFAPEFPKADVYYVEGIRSPIPTLGDATCLIPSAPDAIFLKVDNKKSDTERRDTHEGVVSD</sequence>
<organism evidence="1 2">
    <name type="scientific">Liparis tanakae</name>
    <name type="common">Tanaka's snailfish</name>
    <dbReference type="NCBI Taxonomy" id="230148"/>
    <lineage>
        <taxon>Eukaryota</taxon>
        <taxon>Metazoa</taxon>
        <taxon>Chordata</taxon>
        <taxon>Craniata</taxon>
        <taxon>Vertebrata</taxon>
        <taxon>Euteleostomi</taxon>
        <taxon>Actinopterygii</taxon>
        <taxon>Neopterygii</taxon>
        <taxon>Teleostei</taxon>
        <taxon>Neoteleostei</taxon>
        <taxon>Acanthomorphata</taxon>
        <taxon>Eupercaria</taxon>
        <taxon>Perciformes</taxon>
        <taxon>Cottioidei</taxon>
        <taxon>Cottales</taxon>
        <taxon>Liparidae</taxon>
        <taxon>Liparis</taxon>
    </lineage>
</organism>
<protein>
    <submittedName>
        <fullName evidence="1">Uncharacterized protein</fullName>
    </submittedName>
</protein>